<dbReference type="STRING" id="621456.BJP26_15775"/>
<dbReference type="EMBL" id="LQCK02000005">
    <property type="protein sequence ID" value="KZB96136.1"/>
    <property type="molecule type" value="Genomic_DNA"/>
</dbReference>
<reference evidence="1" key="1">
    <citation type="submission" date="2016-03" db="EMBL/GenBank/DDBJ databases">
        <title>Sphingomonas melonis TY, whole genome shotgun sequencing.</title>
        <authorList>
            <person name="Wang H."/>
            <person name="Zhu P."/>
        </authorList>
    </citation>
    <scope>NUCLEOTIDE SEQUENCE [LARGE SCALE GENOMIC DNA]</scope>
    <source>
        <strain evidence="1">TY</strain>
    </source>
</reference>
<dbReference type="KEGG" id="smy:BJP26_15775"/>
<dbReference type="RefSeq" id="WP_016510938.1">
    <property type="nucleotide sequence ID" value="NZ_CP017578.1"/>
</dbReference>
<dbReference type="Proteomes" id="UP000078460">
    <property type="component" value="Unassembled WGS sequence"/>
</dbReference>
<comment type="caution">
    <text evidence="1">The sequence shown here is derived from an EMBL/GenBank/DDBJ whole genome shotgun (WGS) entry which is preliminary data.</text>
</comment>
<keyword evidence="2" id="KW-1185">Reference proteome</keyword>
<accession>A0A175Y6W4</accession>
<gene>
    <name evidence="1" type="ORF">AVM11_14080</name>
</gene>
<sequence length="163" mass="17860">MHIELRKLKVVDALSEETTCYSAEIWIDGQRAFLASNRGHGAADDYHAVGSVTEQAVDAWLAANRPVSRLGDSVMPHCLEFEVAALITRIEEAKRLRRQCRTKLVTIEGDQVFCYRLKGRTPAIVFAGVQRLTPSARMVNGDDAALDEAVAVMIAQAGKHAPS</sequence>
<evidence type="ECO:0000313" key="1">
    <source>
        <dbReference type="EMBL" id="KZB96136.1"/>
    </source>
</evidence>
<organism evidence="1 2">
    <name type="scientific">Sphingomonas melonis TY</name>
    <dbReference type="NCBI Taxonomy" id="621456"/>
    <lineage>
        <taxon>Bacteria</taxon>
        <taxon>Pseudomonadati</taxon>
        <taxon>Pseudomonadota</taxon>
        <taxon>Alphaproteobacteria</taxon>
        <taxon>Sphingomonadales</taxon>
        <taxon>Sphingomonadaceae</taxon>
        <taxon>Sphingomonas</taxon>
    </lineage>
</organism>
<evidence type="ECO:0000313" key="2">
    <source>
        <dbReference type="Proteomes" id="UP000078460"/>
    </source>
</evidence>
<proteinExistence type="predicted"/>
<protein>
    <submittedName>
        <fullName evidence="1">Uncharacterized protein</fullName>
    </submittedName>
</protein>
<dbReference type="OrthoDB" id="7874815at2"/>
<dbReference type="AlphaFoldDB" id="A0A175Y6W4"/>
<name>A0A175Y6W4_9SPHN</name>